<sequence length="75" mass="7927">MSEQRFDFTKVMRRLSTWLGLASASATSGLAAYALLNEAAQAAFPQWALAGMGLVAVVSAILIPVATSFRQKGLP</sequence>
<feature type="transmembrane region" description="Helical" evidence="1">
    <location>
        <begin position="47"/>
        <end position="69"/>
    </location>
</feature>
<comment type="caution">
    <text evidence="2">The sequence shown here is derived from an EMBL/GenBank/DDBJ whole genome shotgun (WGS) entry which is preliminary data.</text>
</comment>
<evidence type="ECO:0000256" key="1">
    <source>
        <dbReference type="SAM" id="Phobius"/>
    </source>
</evidence>
<gene>
    <name evidence="2" type="ORF">H4F98_07450</name>
</gene>
<dbReference type="Proteomes" id="UP000523196">
    <property type="component" value="Unassembled WGS sequence"/>
</dbReference>
<protein>
    <submittedName>
        <fullName evidence="2">Uncharacterized protein</fullName>
    </submittedName>
</protein>
<evidence type="ECO:0000313" key="3">
    <source>
        <dbReference type="Proteomes" id="UP000523196"/>
    </source>
</evidence>
<reference evidence="2 3" key="1">
    <citation type="submission" date="2020-08" db="EMBL/GenBank/DDBJ databases">
        <authorList>
            <person name="Xu S."/>
            <person name="Li A."/>
        </authorList>
    </citation>
    <scope>NUCLEOTIDE SEQUENCE [LARGE SCALE GENOMIC DNA]</scope>
    <source>
        <strain evidence="2 3">119BY6-57</strain>
    </source>
</reference>
<dbReference type="RefSeq" id="WP_182686342.1">
    <property type="nucleotide sequence ID" value="NZ_JACHTF010000006.1"/>
</dbReference>
<evidence type="ECO:0000313" key="2">
    <source>
        <dbReference type="EMBL" id="MBB1060409.1"/>
    </source>
</evidence>
<dbReference type="EMBL" id="JACHTF010000006">
    <property type="protein sequence ID" value="MBB1060409.1"/>
    <property type="molecule type" value="Genomic_DNA"/>
</dbReference>
<keyword evidence="1" id="KW-0812">Transmembrane</keyword>
<name>A0A7W3TLW2_9GAMM</name>
<dbReference type="AlphaFoldDB" id="A0A7W3TLW2"/>
<proteinExistence type="predicted"/>
<organism evidence="2 3">
    <name type="scientific">Marilutibacter spongiae</name>
    <dbReference type="NCBI Taxonomy" id="2025720"/>
    <lineage>
        <taxon>Bacteria</taxon>
        <taxon>Pseudomonadati</taxon>
        <taxon>Pseudomonadota</taxon>
        <taxon>Gammaproteobacteria</taxon>
        <taxon>Lysobacterales</taxon>
        <taxon>Lysobacteraceae</taxon>
        <taxon>Marilutibacter</taxon>
    </lineage>
</organism>
<keyword evidence="1" id="KW-0472">Membrane</keyword>
<keyword evidence="3" id="KW-1185">Reference proteome</keyword>
<keyword evidence="1" id="KW-1133">Transmembrane helix</keyword>
<accession>A0A7W3TLW2</accession>